<dbReference type="EMBL" id="JAHCQH010000004">
    <property type="protein sequence ID" value="MBS9475770.1"/>
    <property type="molecule type" value="Genomic_DNA"/>
</dbReference>
<keyword evidence="3" id="KW-1185">Reference proteome</keyword>
<evidence type="ECO:0000259" key="1">
    <source>
        <dbReference type="Pfam" id="PF08239"/>
    </source>
</evidence>
<organism evidence="2 3">
    <name type="scientific">Ancylobacter radicis</name>
    <dbReference type="NCBI Taxonomy" id="2836179"/>
    <lineage>
        <taxon>Bacteria</taxon>
        <taxon>Pseudomonadati</taxon>
        <taxon>Pseudomonadota</taxon>
        <taxon>Alphaproteobacteria</taxon>
        <taxon>Hyphomicrobiales</taxon>
        <taxon>Xanthobacteraceae</taxon>
        <taxon>Ancylobacter</taxon>
    </lineage>
</organism>
<evidence type="ECO:0000313" key="3">
    <source>
        <dbReference type="Proteomes" id="UP001166585"/>
    </source>
</evidence>
<proteinExistence type="predicted"/>
<dbReference type="InterPro" id="IPR003646">
    <property type="entry name" value="SH3-like_bac-type"/>
</dbReference>
<sequence>MSGLAPAPLAPTTLAPTTFAPGRAYAPAAAFPATAPAAGIAPAGAMATAGGATYSATTTQAVNLRTGPGTGYDVLATLPAGTAVGVRGCTGSWCETVDGYVSARHLSGAAIGQSVGQAQAARVIVRPAPARAVASSRPTYADPMLASDVVPAGYEVTAPYPGPVYPGIAVPPAYPVGGAILAGLAAPFIGIAAAVDAVDGYGGYGYGYGTAPFGYGWGTAWRASWGPGYWGPGLYGRNGASYWGARTSYWGGRPSYANMHPGYPNIARFGDRNGDTYWSRRGEGRLPQRASFYSGLGPRWQGPYAAGPSYNGRPVMWRPRAARW</sequence>
<dbReference type="Proteomes" id="UP001166585">
    <property type="component" value="Unassembled WGS sequence"/>
</dbReference>
<evidence type="ECO:0000313" key="2">
    <source>
        <dbReference type="EMBL" id="MBS9475770.1"/>
    </source>
</evidence>
<dbReference type="Pfam" id="PF08239">
    <property type="entry name" value="SH3_3"/>
    <property type="match status" value="1"/>
</dbReference>
<gene>
    <name evidence="2" type="ORF">KIP89_01455</name>
</gene>
<name>A0ABS5R282_9HYPH</name>
<reference evidence="2" key="1">
    <citation type="submission" date="2021-05" db="EMBL/GenBank/DDBJ databases">
        <authorList>
            <person name="Sun Q."/>
            <person name="Inoue M."/>
        </authorList>
    </citation>
    <scope>NUCLEOTIDE SEQUENCE</scope>
    <source>
        <strain evidence="2">VKM B-3255</strain>
    </source>
</reference>
<accession>A0ABS5R282</accession>
<dbReference type="Gene3D" id="2.30.30.40">
    <property type="entry name" value="SH3 Domains"/>
    <property type="match status" value="1"/>
</dbReference>
<feature type="domain" description="SH3b" evidence="1">
    <location>
        <begin position="61"/>
        <end position="107"/>
    </location>
</feature>
<comment type="caution">
    <text evidence="2">The sequence shown here is derived from an EMBL/GenBank/DDBJ whole genome shotgun (WGS) entry which is preliminary data.</text>
</comment>
<protein>
    <submittedName>
        <fullName evidence="2">SH3 domain-containing protein</fullName>
    </submittedName>
</protein>